<dbReference type="AlphaFoldDB" id="A0A5M9R316"/>
<proteinExistence type="predicted"/>
<evidence type="ECO:0000313" key="1">
    <source>
        <dbReference type="EMBL" id="KAA8714659.1"/>
    </source>
</evidence>
<evidence type="ECO:0000313" key="2">
    <source>
        <dbReference type="Proteomes" id="UP000322181"/>
    </source>
</evidence>
<dbReference type="Proteomes" id="UP000322181">
    <property type="component" value="Unassembled WGS sequence"/>
</dbReference>
<organism evidence="1 2">
    <name type="scientific">Morganella psychrotolerans</name>
    <dbReference type="NCBI Taxonomy" id="368603"/>
    <lineage>
        <taxon>Bacteria</taxon>
        <taxon>Pseudomonadati</taxon>
        <taxon>Pseudomonadota</taxon>
        <taxon>Gammaproteobacteria</taxon>
        <taxon>Enterobacterales</taxon>
        <taxon>Morganellaceae</taxon>
        <taxon>Morganella</taxon>
    </lineage>
</organism>
<gene>
    <name evidence="1" type="ORF">F4V73_12490</name>
</gene>
<accession>A0A5M9R316</accession>
<protein>
    <submittedName>
        <fullName evidence="1">Uncharacterized protein</fullName>
    </submittedName>
</protein>
<name>A0A5M9R316_9GAMM</name>
<dbReference type="EMBL" id="VXKB01000003">
    <property type="protein sequence ID" value="KAA8714659.1"/>
    <property type="molecule type" value="Genomic_DNA"/>
</dbReference>
<sequence>MLLNAQRDLNNLGGTLIGGDSLTVNAENIRSETTLAGEADNRNLNRIAGVYVQNDGGKLTLSASDSVTLTATDLAAQGKESKTTITAGNDVTLNTVTTTRTERRLGRR</sequence>
<comment type="caution">
    <text evidence="1">The sequence shown here is derived from an EMBL/GenBank/DDBJ whole genome shotgun (WGS) entry which is preliminary data.</text>
</comment>
<reference evidence="1 2" key="1">
    <citation type="submission" date="2019-09" db="EMBL/GenBank/DDBJ databases">
        <title>Draft genome sequence of various Type strains from the CCUG.</title>
        <authorList>
            <person name="Pineiro-Iglesias B."/>
            <person name="Tunovic T."/>
            <person name="Unosson C."/>
            <person name="Inganas E."/>
            <person name="Ohlen M."/>
            <person name="Cardew S."/>
            <person name="Jensie-Markopoulos S."/>
            <person name="Salva-Serra F."/>
            <person name="Jaen-Luchoro D."/>
            <person name="Karlsson R."/>
            <person name="Svensson-Stadler L."/>
            <person name="Chun J."/>
            <person name="Moore E."/>
        </authorList>
    </citation>
    <scope>NUCLEOTIDE SEQUENCE [LARGE SCALE GENOMIC DNA]</scope>
    <source>
        <strain evidence="1 2">CCUG 53682T</strain>
    </source>
</reference>
<dbReference type="RefSeq" id="WP_067367585.1">
    <property type="nucleotide sequence ID" value="NZ_BAAAFS010000003.1"/>
</dbReference>